<protein>
    <submittedName>
        <fullName evidence="1">Uncharacterized protein</fullName>
    </submittedName>
</protein>
<comment type="caution">
    <text evidence="1">The sequence shown here is derived from an EMBL/GenBank/DDBJ whole genome shotgun (WGS) entry which is preliminary data.</text>
</comment>
<dbReference type="AlphaFoldDB" id="A0AAD8V718"/>
<name>A0AAD8V718_9PEZI</name>
<dbReference type="RefSeq" id="XP_060417525.1">
    <property type="nucleotide sequence ID" value="XM_060557085.1"/>
</dbReference>
<accession>A0AAD8V718</accession>
<proteinExistence type="predicted"/>
<dbReference type="Proteomes" id="UP001230504">
    <property type="component" value="Unassembled WGS sequence"/>
</dbReference>
<keyword evidence="2" id="KW-1185">Reference proteome</keyword>
<sequence length="74" mass="8602">MARLRWWELANWTTIMSVLRASERGDPATNCLLGRRVLVFVRCRSSYRCREVCNALHEMSDTRRCVNSKSHTGS</sequence>
<organism evidence="1 2">
    <name type="scientific">Colletotrichum navitas</name>
    <dbReference type="NCBI Taxonomy" id="681940"/>
    <lineage>
        <taxon>Eukaryota</taxon>
        <taxon>Fungi</taxon>
        <taxon>Dikarya</taxon>
        <taxon>Ascomycota</taxon>
        <taxon>Pezizomycotina</taxon>
        <taxon>Sordariomycetes</taxon>
        <taxon>Hypocreomycetidae</taxon>
        <taxon>Glomerellales</taxon>
        <taxon>Glomerellaceae</taxon>
        <taxon>Colletotrichum</taxon>
        <taxon>Colletotrichum graminicola species complex</taxon>
    </lineage>
</organism>
<evidence type="ECO:0000313" key="1">
    <source>
        <dbReference type="EMBL" id="KAK1596672.1"/>
    </source>
</evidence>
<gene>
    <name evidence="1" type="ORF">LY79DRAFT_543864</name>
</gene>
<evidence type="ECO:0000313" key="2">
    <source>
        <dbReference type="Proteomes" id="UP001230504"/>
    </source>
</evidence>
<dbReference type="GeneID" id="85441325"/>
<reference evidence="1" key="1">
    <citation type="submission" date="2021-06" db="EMBL/GenBank/DDBJ databases">
        <title>Comparative genomics, transcriptomics and evolutionary studies reveal genomic signatures of adaptation to plant cell wall in hemibiotrophic fungi.</title>
        <authorList>
            <consortium name="DOE Joint Genome Institute"/>
            <person name="Baroncelli R."/>
            <person name="Diaz J.F."/>
            <person name="Benocci T."/>
            <person name="Peng M."/>
            <person name="Battaglia E."/>
            <person name="Haridas S."/>
            <person name="Andreopoulos W."/>
            <person name="Labutti K."/>
            <person name="Pangilinan J."/>
            <person name="Floch G.L."/>
            <person name="Makela M.R."/>
            <person name="Henrissat B."/>
            <person name="Grigoriev I.V."/>
            <person name="Crouch J.A."/>
            <person name="De Vries R.P."/>
            <person name="Sukno S.A."/>
            <person name="Thon M.R."/>
        </authorList>
    </citation>
    <scope>NUCLEOTIDE SEQUENCE</scope>
    <source>
        <strain evidence="1">CBS 125086</strain>
    </source>
</reference>
<dbReference type="EMBL" id="JAHLJV010000011">
    <property type="protein sequence ID" value="KAK1596672.1"/>
    <property type="molecule type" value="Genomic_DNA"/>
</dbReference>